<evidence type="ECO:0000313" key="1">
    <source>
        <dbReference type="EMBL" id="SDE58910.1"/>
    </source>
</evidence>
<keyword evidence="2" id="KW-1185">Reference proteome</keyword>
<dbReference type="Proteomes" id="UP000198925">
    <property type="component" value="Unassembled WGS sequence"/>
</dbReference>
<evidence type="ECO:0000313" key="2">
    <source>
        <dbReference type="Proteomes" id="UP000198925"/>
    </source>
</evidence>
<organism evidence="1 2">
    <name type="scientific">Belnapia rosea</name>
    <dbReference type="NCBI Taxonomy" id="938405"/>
    <lineage>
        <taxon>Bacteria</taxon>
        <taxon>Pseudomonadati</taxon>
        <taxon>Pseudomonadota</taxon>
        <taxon>Alphaproteobacteria</taxon>
        <taxon>Acetobacterales</taxon>
        <taxon>Roseomonadaceae</taxon>
        <taxon>Belnapia</taxon>
    </lineage>
</organism>
<name>A0A1G7E606_9PROT</name>
<dbReference type="EMBL" id="FMZX01000062">
    <property type="protein sequence ID" value="SDE58910.1"/>
    <property type="molecule type" value="Genomic_DNA"/>
</dbReference>
<dbReference type="AlphaFoldDB" id="A0A1G7E606"/>
<gene>
    <name evidence="1" type="ORF">SAMN04487779_10624</name>
</gene>
<dbReference type="RefSeq" id="WP_143018368.1">
    <property type="nucleotide sequence ID" value="NZ_FMZX01000062.1"/>
</dbReference>
<protein>
    <submittedName>
        <fullName evidence="1">Uncharacterized protein</fullName>
    </submittedName>
</protein>
<proteinExistence type="predicted"/>
<reference evidence="1 2" key="1">
    <citation type="submission" date="2016-10" db="EMBL/GenBank/DDBJ databases">
        <authorList>
            <person name="de Groot N.N."/>
        </authorList>
    </citation>
    <scope>NUCLEOTIDE SEQUENCE [LARGE SCALE GENOMIC DNA]</scope>
    <source>
        <strain evidence="1 2">CPCC 100156</strain>
    </source>
</reference>
<accession>A0A1G7E606</accession>
<sequence>MTVDARANHDAPRQCIRIVPGRLPDIIDQAEQALLESDLGLYQRGSLIVRLGTVLITIAGGKEVAAQRIREVGEHALVEAMTAAADWERCDVRKRKWTGHVRQRGGICL</sequence>